<reference evidence="2" key="1">
    <citation type="submission" date="2020-09" db="EMBL/GenBank/DDBJ databases">
        <title>Whole genome shotgun sequence of Streptomyces xanthophaeus NBRC 12829.</title>
        <authorList>
            <person name="Komaki H."/>
            <person name="Tamura T."/>
        </authorList>
    </citation>
    <scope>NUCLEOTIDE SEQUENCE</scope>
    <source>
        <strain evidence="2">NBRC 12829</strain>
    </source>
</reference>
<evidence type="ECO:0000313" key="2">
    <source>
        <dbReference type="EMBL" id="GHI88089.1"/>
    </source>
</evidence>
<accession>A0A919H5Z8</accession>
<dbReference type="AlphaFoldDB" id="A0A919H5Z8"/>
<feature type="domain" description="PLL-like beta propeller" evidence="1">
    <location>
        <begin position="205"/>
        <end position="467"/>
    </location>
</feature>
<dbReference type="InterPro" id="IPR038765">
    <property type="entry name" value="Papain-like_cys_pep_sf"/>
</dbReference>
<gene>
    <name evidence="2" type="ORF">Sxan_54530</name>
</gene>
<name>A0A919H5Z8_9ACTN</name>
<comment type="caution">
    <text evidence="2">The sequence shown here is derived from an EMBL/GenBank/DDBJ whole genome shotgun (WGS) entry which is preliminary data.</text>
</comment>
<dbReference type="Proteomes" id="UP000600026">
    <property type="component" value="Unassembled WGS sequence"/>
</dbReference>
<evidence type="ECO:0000313" key="3">
    <source>
        <dbReference type="Proteomes" id="UP000600026"/>
    </source>
</evidence>
<dbReference type="EMBL" id="BNEE01000006">
    <property type="protein sequence ID" value="GHI88089.1"/>
    <property type="molecule type" value="Genomic_DNA"/>
</dbReference>
<dbReference type="SUPFAM" id="SSF89372">
    <property type="entry name" value="Fucose-specific lectin"/>
    <property type="match status" value="1"/>
</dbReference>
<proteinExistence type="predicted"/>
<dbReference type="OrthoDB" id="9815928at2"/>
<organism evidence="2 3">
    <name type="scientific">Streptomyces xanthophaeus</name>
    <dbReference type="NCBI Taxonomy" id="67385"/>
    <lineage>
        <taxon>Bacteria</taxon>
        <taxon>Bacillati</taxon>
        <taxon>Actinomycetota</taxon>
        <taxon>Actinomycetes</taxon>
        <taxon>Kitasatosporales</taxon>
        <taxon>Streptomycetaceae</taxon>
        <taxon>Streptomyces</taxon>
    </lineage>
</organism>
<dbReference type="SUPFAM" id="SSF54001">
    <property type="entry name" value="Cysteine proteinases"/>
    <property type="match status" value="1"/>
</dbReference>
<protein>
    <recommendedName>
        <fullName evidence="1">PLL-like beta propeller domain-containing protein</fullName>
    </recommendedName>
</protein>
<evidence type="ECO:0000259" key="1">
    <source>
        <dbReference type="Pfam" id="PF26607"/>
    </source>
</evidence>
<keyword evidence="3" id="KW-1185">Reference proteome</keyword>
<dbReference type="Gene3D" id="2.120.10.70">
    <property type="entry name" value="Fucose-specific lectin"/>
    <property type="match status" value="1"/>
</dbReference>
<sequence length="493" mass="51503">MPGAAMPLESIMSARRTRNLSIALAAFVAAPLMAVMPAGLANAESQAVASIARGEVGNTCGDYNCKHPGAWCAEFTRWVWNKAGANVTGIDARAVSLYEYGKSKGTLHGTPQVGDAVLYDNDGSLNDGEANHVNIVVAVSGDQIQTVGGNESGGVRFRGWFNWRTHTSPVGAGRALAFIGPSGLSETPAPQVSKAGDIFHATRLPDGSWEGFQPLNGANGATYFNASQESIAATPDGSTQTLATGNDGNLYHTARYPDGTWTGWGALQGHQGAAKFAAKGQAIAGMPNGDAQVMAIGNDSKIYHNARFKDGNWQGWQPVGTWAAKKVAAAPMPDGSMQVMIVGNDDNVYHSIRSVHGEWQGWHAVSGPGTAATFQGSNISVAGLPNGDAQFLATTADGTVHHNIRFANGEWQGWNKTAGYGGAPTFAASSIAITGTPNGDTQMLAVGNDGKAYHAARYSNGQWQGWWNTGMGAQKVAITGLPNGETQMLATRN</sequence>
<dbReference type="Pfam" id="PF26607">
    <property type="entry name" value="DUF8189"/>
    <property type="match status" value="1"/>
</dbReference>
<dbReference type="InterPro" id="IPR058502">
    <property type="entry name" value="PLL-like_beta-prop"/>
</dbReference>